<dbReference type="PANTHER" id="PTHR33164:SF99">
    <property type="entry name" value="MARR FAMILY REGULATORY PROTEIN"/>
    <property type="match status" value="1"/>
</dbReference>
<dbReference type="InterPro" id="IPR036388">
    <property type="entry name" value="WH-like_DNA-bd_sf"/>
</dbReference>
<dbReference type="PANTHER" id="PTHR33164">
    <property type="entry name" value="TRANSCRIPTIONAL REGULATOR, MARR FAMILY"/>
    <property type="match status" value="1"/>
</dbReference>
<evidence type="ECO:0000313" key="3">
    <source>
        <dbReference type="Proteomes" id="UP000617426"/>
    </source>
</evidence>
<sequence>MKDIDEARRAARKSAADVERAREKAWRVFFEASGRLQGILESRLKRSWGLTLVDYNVLLALWETPDHRLRMSDLASRVVYSPSRLTYIAEHLERDGWLRRVASPNDRRSLIACLTSQGIATIESAAEAHRQIIREYLLKGVDDEEIGEIVRIFSAMGDRLRSEEPKGR</sequence>
<organism evidence="2 3">
    <name type="scientific">Schaalia hyovaginalis</name>
    <dbReference type="NCBI Taxonomy" id="29316"/>
    <lineage>
        <taxon>Bacteria</taxon>
        <taxon>Bacillati</taxon>
        <taxon>Actinomycetota</taxon>
        <taxon>Actinomycetes</taxon>
        <taxon>Actinomycetales</taxon>
        <taxon>Actinomycetaceae</taxon>
        <taxon>Schaalia</taxon>
    </lineage>
</organism>
<dbReference type="InterPro" id="IPR036390">
    <property type="entry name" value="WH_DNA-bd_sf"/>
</dbReference>
<dbReference type="SMART" id="SM00347">
    <property type="entry name" value="HTH_MARR"/>
    <property type="match status" value="1"/>
</dbReference>
<dbReference type="GO" id="GO:0003677">
    <property type="term" value="F:DNA binding"/>
    <property type="evidence" value="ECO:0007669"/>
    <property type="project" value="UniProtKB-KW"/>
</dbReference>
<keyword evidence="2" id="KW-0238">DNA-binding</keyword>
<dbReference type="EMBL" id="JACHMK010000001">
    <property type="protein sequence ID" value="MBB6334610.1"/>
    <property type="molecule type" value="Genomic_DNA"/>
</dbReference>
<dbReference type="Proteomes" id="UP000617426">
    <property type="component" value="Unassembled WGS sequence"/>
</dbReference>
<dbReference type="GO" id="GO:0003700">
    <property type="term" value="F:DNA-binding transcription factor activity"/>
    <property type="evidence" value="ECO:0007669"/>
    <property type="project" value="InterPro"/>
</dbReference>
<dbReference type="InterPro" id="IPR039422">
    <property type="entry name" value="MarR/SlyA-like"/>
</dbReference>
<keyword evidence="3" id="KW-1185">Reference proteome</keyword>
<name>A0A923IXY1_9ACTO</name>
<accession>A0A923IXY1</accession>
<dbReference type="Gene3D" id="1.10.10.10">
    <property type="entry name" value="Winged helix-like DNA-binding domain superfamily/Winged helix DNA-binding domain"/>
    <property type="match status" value="1"/>
</dbReference>
<dbReference type="SUPFAM" id="SSF46785">
    <property type="entry name" value="Winged helix' DNA-binding domain"/>
    <property type="match status" value="1"/>
</dbReference>
<evidence type="ECO:0000313" key="2">
    <source>
        <dbReference type="EMBL" id="MBB6334610.1"/>
    </source>
</evidence>
<evidence type="ECO:0000259" key="1">
    <source>
        <dbReference type="PROSITE" id="PS50995"/>
    </source>
</evidence>
<feature type="domain" description="HTH marR-type" evidence="1">
    <location>
        <begin position="22"/>
        <end position="158"/>
    </location>
</feature>
<gene>
    <name evidence="2" type="ORF">HD592_001175</name>
</gene>
<dbReference type="GO" id="GO:0006950">
    <property type="term" value="P:response to stress"/>
    <property type="evidence" value="ECO:0007669"/>
    <property type="project" value="TreeGrafter"/>
</dbReference>
<dbReference type="InterPro" id="IPR000835">
    <property type="entry name" value="HTH_MarR-typ"/>
</dbReference>
<dbReference type="RefSeq" id="WP_407822370.1">
    <property type="nucleotide sequence ID" value="NZ_JACHMK010000001.1"/>
</dbReference>
<dbReference type="PROSITE" id="PS50995">
    <property type="entry name" value="HTH_MARR_2"/>
    <property type="match status" value="1"/>
</dbReference>
<protein>
    <submittedName>
        <fullName evidence="2">DNA-binding MarR family transcriptional regulator</fullName>
    </submittedName>
</protein>
<reference evidence="2" key="1">
    <citation type="submission" date="2020-08" db="EMBL/GenBank/DDBJ databases">
        <title>Sequencing the genomes of 1000 actinobacteria strains.</title>
        <authorList>
            <person name="Klenk H.-P."/>
        </authorList>
    </citation>
    <scope>NUCLEOTIDE SEQUENCE</scope>
    <source>
        <strain evidence="2">DSM 10695</strain>
    </source>
</reference>
<proteinExistence type="predicted"/>
<dbReference type="AlphaFoldDB" id="A0A923IXY1"/>
<comment type="caution">
    <text evidence="2">The sequence shown here is derived from an EMBL/GenBank/DDBJ whole genome shotgun (WGS) entry which is preliminary data.</text>
</comment>
<dbReference type="Pfam" id="PF01047">
    <property type="entry name" value="MarR"/>
    <property type="match status" value="1"/>
</dbReference>